<dbReference type="Proteomes" id="UP001217089">
    <property type="component" value="Unassembled WGS sequence"/>
</dbReference>
<name>A0ABQ9F3E1_TEGGR</name>
<protein>
    <submittedName>
        <fullName evidence="1">Uncharacterized protein</fullName>
    </submittedName>
</protein>
<evidence type="ECO:0000313" key="1">
    <source>
        <dbReference type="EMBL" id="KAJ8311916.1"/>
    </source>
</evidence>
<reference evidence="1 2" key="1">
    <citation type="submission" date="2022-12" db="EMBL/GenBank/DDBJ databases">
        <title>Chromosome-level genome of Tegillarca granosa.</title>
        <authorList>
            <person name="Kim J."/>
        </authorList>
    </citation>
    <scope>NUCLEOTIDE SEQUENCE [LARGE SCALE GENOMIC DNA]</scope>
    <source>
        <strain evidence="1">Teg-2019</strain>
        <tissue evidence="1">Adductor muscle</tissue>
    </source>
</reference>
<gene>
    <name evidence="1" type="ORF">KUTeg_010523</name>
</gene>
<evidence type="ECO:0000313" key="2">
    <source>
        <dbReference type="Proteomes" id="UP001217089"/>
    </source>
</evidence>
<comment type="caution">
    <text evidence="1">The sequence shown here is derived from an EMBL/GenBank/DDBJ whole genome shotgun (WGS) entry which is preliminary data.</text>
</comment>
<proteinExistence type="predicted"/>
<dbReference type="EMBL" id="JARBDR010000447">
    <property type="protein sequence ID" value="KAJ8311916.1"/>
    <property type="molecule type" value="Genomic_DNA"/>
</dbReference>
<organism evidence="1 2">
    <name type="scientific">Tegillarca granosa</name>
    <name type="common">Malaysian cockle</name>
    <name type="synonym">Anadara granosa</name>
    <dbReference type="NCBI Taxonomy" id="220873"/>
    <lineage>
        <taxon>Eukaryota</taxon>
        <taxon>Metazoa</taxon>
        <taxon>Spiralia</taxon>
        <taxon>Lophotrochozoa</taxon>
        <taxon>Mollusca</taxon>
        <taxon>Bivalvia</taxon>
        <taxon>Autobranchia</taxon>
        <taxon>Pteriomorphia</taxon>
        <taxon>Arcoida</taxon>
        <taxon>Arcoidea</taxon>
        <taxon>Arcidae</taxon>
        <taxon>Tegillarca</taxon>
    </lineage>
</organism>
<keyword evidence="2" id="KW-1185">Reference proteome</keyword>
<accession>A0ABQ9F3E1</accession>
<sequence length="190" mass="20800">MQFAGITDVNASDATQETHIRAVNLSLVVENVNEMLIVKTRDVCVNQDSEAILTCKVVHRYLFVTSATGTHSAKITYVFVDAVTMATRTEVVLISLVVVNVRATLIAKITCVYANPVSGEVFKMVVRGYTVVGNVKRTLTALMISVSVKLVTMATRTSVVNLFHVVVCVKKMRNIKTVNAFVSNVLKVIH</sequence>